<keyword evidence="1" id="KW-0472">Membrane</keyword>
<name>A0A9Q5CRS4_CLOBE</name>
<evidence type="ECO:0000256" key="1">
    <source>
        <dbReference type="SAM" id="Phobius"/>
    </source>
</evidence>
<sequence>MELKHKTNTYKTLFHWHSFRLRLVVEGIGIGITAGLLIEKQLISKSLFRRNSYLFKYFVFCLIN</sequence>
<organism evidence="2 3">
    <name type="scientific">Clostridium beijerinckii</name>
    <name type="common">Clostridium MP</name>
    <dbReference type="NCBI Taxonomy" id="1520"/>
    <lineage>
        <taxon>Bacteria</taxon>
        <taxon>Bacillati</taxon>
        <taxon>Bacillota</taxon>
        <taxon>Clostridia</taxon>
        <taxon>Eubacteriales</taxon>
        <taxon>Clostridiaceae</taxon>
        <taxon>Clostridium</taxon>
    </lineage>
</organism>
<dbReference type="Proteomes" id="UP000821656">
    <property type="component" value="Unassembled WGS sequence"/>
</dbReference>
<dbReference type="AlphaFoldDB" id="A0A9Q5CRS4"/>
<reference evidence="2" key="1">
    <citation type="submission" date="2020-05" db="EMBL/GenBank/DDBJ databases">
        <title>Genomic insights into acetone-butanol-ethanol (ABE) fermentation by sequencing solventogenic clostridia strains.</title>
        <authorList>
            <person name="Brown S."/>
        </authorList>
    </citation>
    <scope>NUCLEOTIDE SEQUENCE</scope>
    <source>
        <strain evidence="2">DJ126</strain>
    </source>
</reference>
<keyword evidence="1" id="KW-0812">Transmembrane</keyword>
<evidence type="ECO:0000313" key="3">
    <source>
        <dbReference type="Proteomes" id="UP000821656"/>
    </source>
</evidence>
<keyword evidence="1" id="KW-1133">Transmembrane helix</keyword>
<accession>A0A9Q5CRS4</accession>
<feature type="transmembrane region" description="Helical" evidence="1">
    <location>
        <begin position="20"/>
        <end position="38"/>
    </location>
</feature>
<protein>
    <submittedName>
        <fullName evidence="2">Multisubunit Na+/H+ antiporter MnhE subunit</fullName>
    </submittedName>
</protein>
<gene>
    <name evidence="2" type="ORF">DFH45_004149</name>
</gene>
<evidence type="ECO:0000313" key="2">
    <source>
        <dbReference type="EMBL" id="NRV11186.1"/>
    </source>
</evidence>
<comment type="caution">
    <text evidence="2">The sequence shown here is derived from an EMBL/GenBank/DDBJ whole genome shotgun (WGS) entry which is preliminary data.</text>
</comment>
<proteinExistence type="predicted"/>
<dbReference type="EMBL" id="JABSXK010000001">
    <property type="protein sequence ID" value="NRV11186.1"/>
    <property type="molecule type" value="Genomic_DNA"/>
</dbReference>